<reference evidence="1 2" key="1">
    <citation type="submission" date="2017-04" db="EMBL/GenBank/DDBJ databases">
        <title>Unexpected and diverse lifestyles within the genus Limnohabitans.</title>
        <authorList>
            <person name="Kasalicky V."/>
            <person name="Mehrshad M."/>
            <person name="Andrei S.-A."/>
            <person name="Salcher M."/>
            <person name="Kratochvilova H."/>
            <person name="Simek K."/>
            <person name="Ghai R."/>
        </authorList>
    </citation>
    <scope>NUCLEOTIDE SEQUENCE [LARGE SCALE GENOMIC DNA]</scope>
    <source>
        <strain evidence="1 2">II-B4</strain>
    </source>
</reference>
<protein>
    <submittedName>
        <fullName evidence="1">Uncharacterized protein</fullName>
    </submittedName>
</protein>
<gene>
    <name evidence="1" type="ORF">B9Z37_03990</name>
</gene>
<dbReference type="AlphaFoldDB" id="A0A315EEI5"/>
<proteinExistence type="predicted"/>
<evidence type="ECO:0000313" key="2">
    <source>
        <dbReference type="Proteomes" id="UP000250790"/>
    </source>
</evidence>
<name>A0A315EEI5_9BURK</name>
<accession>A0A315EEI5</accession>
<keyword evidence="2" id="KW-1185">Reference proteome</keyword>
<dbReference type="Proteomes" id="UP000250790">
    <property type="component" value="Unassembled WGS sequence"/>
</dbReference>
<dbReference type="EMBL" id="NESN01000001">
    <property type="protein sequence ID" value="PUE55711.1"/>
    <property type="molecule type" value="Genomic_DNA"/>
</dbReference>
<comment type="caution">
    <text evidence="1">The sequence shown here is derived from an EMBL/GenBank/DDBJ whole genome shotgun (WGS) entry which is preliminary data.</text>
</comment>
<organism evidence="1 2">
    <name type="scientific">Limnohabitans parvus II-B4</name>
    <dbReference type="NCBI Taxonomy" id="1293052"/>
    <lineage>
        <taxon>Bacteria</taxon>
        <taxon>Pseudomonadati</taxon>
        <taxon>Pseudomonadota</taxon>
        <taxon>Betaproteobacteria</taxon>
        <taxon>Burkholderiales</taxon>
        <taxon>Comamonadaceae</taxon>
        <taxon>Limnohabitans</taxon>
    </lineage>
</organism>
<evidence type="ECO:0000313" key="1">
    <source>
        <dbReference type="EMBL" id="PUE55711.1"/>
    </source>
</evidence>
<sequence length="92" mass="10335">MKMTNDELKARVVDLISNIPDEKLGHFAITIEKVANCYQSPTLRAVLMVQDDVNQTQSIYAINAWKEQASEMLTALADGLRRAEKEENGLLN</sequence>